<keyword evidence="5" id="KW-0539">Nucleus</keyword>
<feature type="domain" description="FF" evidence="8">
    <location>
        <begin position="166"/>
        <end position="223"/>
    </location>
</feature>
<evidence type="ECO:0000313" key="9">
    <source>
        <dbReference type="EMBL" id="KAK3945313.1"/>
    </source>
</evidence>
<evidence type="ECO:0000256" key="5">
    <source>
        <dbReference type="ARBA" id="ARBA00023242"/>
    </source>
</evidence>
<dbReference type="PROSITE" id="PS51676">
    <property type="entry name" value="FF"/>
    <property type="match status" value="4"/>
</dbReference>
<dbReference type="InterPro" id="IPR039726">
    <property type="entry name" value="Prp40-like"/>
</dbReference>
<keyword evidence="2" id="KW-0507">mRNA processing</keyword>
<feature type="region of interest" description="Disordered" evidence="6">
    <location>
        <begin position="574"/>
        <end position="859"/>
    </location>
</feature>
<dbReference type="Gene3D" id="1.10.10.440">
    <property type="entry name" value="FF domain"/>
    <property type="match status" value="5"/>
</dbReference>
<dbReference type="Pfam" id="PF00397">
    <property type="entry name" value="WW"/>
    <property type="match status" value="2"/>
</dbReference>
<feature type="domain" description="FF" evidence="8">
    <location>
        <begin position="235"/>
        <end position="291"/>
    </location>
</feature>
<feature type="domain" description="FF" evidence="8">
    <location>
        <begin position="382"/>
        <end position="443"/>
    </location>
</feature>
<feature type="region of interest" description="Disordered" evidence="6">
    <location>
        <begin position="504"/>
        <end position="535"/>
    </location>
</feature>
<dbReference type="PROSITE" id="PS01159">
    <property type="entry name" value="WW_DOMAIN_1"/>
    <property type="match status" value="2"/>
</dbReference>
<dbReference type="GO" id="GO:0003723">
    <property type="term" value="F:RNA binding"/>
    <property type="evidence" value="ECO:0007669"/>
    <property type="project" value="TreeGrafter"/>
</dbReference>
<dbReference type="Proteomes" id="UP001303473">
    <property type="component" value="Unassembled WGS sequence"/>
</dbReference>
<dbReference type="PANTHER" id="PTHR11864">
    <property type="entry name" value="PRE-MRNA-PROCESSING PROTEIN PRP40"/>
    <property type="match status" value="1"/>
</dbReference>
<dbReference type="Pfam" id="PF25432">
    <property type="entry name" value="FF_PRPF40A"/>
    <property type="match status" value="1"/>
</dbReference>
<evidence type="ECO:0000313" key="10">
    <source>
        <dbReference type="Proteomes" id="UP001303473"/>
    </source>
</evidence>
<dbReference type="SUPFAM" id="SSF51045">
    <property type="entry name" value="WW domain"/>
    <property type="match status" value="2"/>
</dbReference>
<dbReference type="SUPFAM" id="SSF81698">
    <property type="entry name" value="FF domain"/>
    <property type="match status" value="5"/>
</dbReference>
<evidence type="ECO:0000256" key="3">
    <source>
        <dbReference type="ARBA" id="ARBA00022737"/>
    </source>
</evidence>
<feature type="compositionally biased region" description="Polar residues" evidence="6">
    <location>
        <begin position="834"/>
        <end position="844"/>
    </location>
</feature>
<dbReference type="GO" id="GO:0045292">
    <property type="term" value="P:mRNA cis splicing, via spliceosome"/>
    <property type="evidence" value="ECO:0007669"/>
    <property type="project" value="InterPro"/>
</dbReference>
<feature type="compositionally biased region" description="Low complexity" evidence="6">
    <location>
        <begin position="94"/>
        <end position="108"/>
    </location>
</feature>
<dbReference type="AlphaFoldDB" id="A0AAN6NIC7"/>
<dbReference type="SMART" id="SM00441">
    <property type="entry name" value="FF"/>
    <property type="match status" value="5"/>
</dbReference>
<keyword evidence="10" id="KW-1185">Reference proteome</keyword>
<evidence type="ECO:0000256" key="6">
    <source>
        <dbReference type="SAM" id="MobiDB-lite"/>
    </source>
</evidence>
<dbReference type="CDD" id="cd00201">
    <property type="entry name" value="WW"/>
    <property type="match status" value="2"/>
</dbReference>
<dbReference type="PANTHER" id="PTHR11864:SF0">
    <property type="entry name" value="PRP40 PRE-MRNA PROCESSING FACTOR 40 HOMOLOG A (YEAST)"/>
    <property type="match status" value="1"/>
</dbReference>
<dbReference type="FunFam" id="1.10.10.440:FF:000013">
    <property type="entry name" value="pre-mRNA-processing protein 40A isoform X1"/>
    <property type="match status" value="1"/>
</dbReference>
<keyword evidence="3" id="KW-0677">Repeat</keyword>
<dbReference type="PROSITE" id="PS50020">
    <property type="entry name" value="WW_DOMAIN_2"/>
    <property type="match status" value="2"/>
</dbReference>
<evidence type="ECO:0000259" key="8">
    <source>
        <dbReference type="PROSITE" id="PS51676"/>
    </source>
</evidence>
<evidence type="ECO:0000259" key="7">
    <source>
        <dbReference type="PROSITE" id="PS50020"/>
    </source>
</evidence>
<feature type="domain" description="FF" evidence="8">
    <location>
        <begin position="518"/>
        <end position="574"/>
    </location>
</feature>
<dbReference type="Pfam" id="PF01846">
    <property type="entry name" value="FF"/>
    <property type="match status" value="3"/>
</dbReference>
<gene>
    <name evidence="9" type="ORF">QBC46DRAFT_277818</name>
</gene>
<dbReference type="InterPro" id="IPR002713">
    <property type="entry name" value="FF_domain"/>
</dbReference>
<dbReference type="InterPro" id="IPR036020">
    <property type="entry name" value="WW_dom_sf"/>
</dbReference>
<sequence length="859" mass="101987">MNGMSGGFPQPGVAWAEHRTPDGRTYYYNALTKVTQWTKPEELMTPAERALANQPWKEYTAEGGRKYWYNTETKQSSWEMPEVYKRALGGGEGTPTTPATPSSSYVPSERGHQGSYGGHGGGSYDNYRDRDRDRDYREPLGESRQLTFGNHAQAQAFVPANTDPEYATPEEAETAFVKLLRRSNVQPDWTWEQALRAIVKDPQFRAIKDPKDRKAAFEKYCHDVVVQDKERAKERLTKLRTDFATMLRSHPEIKHYTRWKTARPMIEGETIFRSTNDENERRQLFEDYIVDLKKAHKEQQISQRKSAMDGLIELLPKLNLEPYTRWSEAQGIIQSASPFRDEEKYKTLSKYDILTVFQNHVKALERTFNDSRQEEKNKKLRKERQARDGFKALLQELRQGGKIKAGTKWSQIYPSIENDDRYKAMAGQPGSTPMDLFWDVIEEEERALRGTRNDVLDVIDDKRFEVTPKTAFQEFEAVLKDDRRTANIERAVLEYIFERLQEKKAKRSDDDRHSERHQRRAAEDLRSYMKRMEPPITVTDTYEKVKDRLAKSDEFQAVTSDEARRGAFDKHIRRLKEKEEEAERDRQRRRDRGERGERGEGHRDRGERPHRSSARSARSRSPEHDPYEADRRKAIAERERNYRKTSMAESLLSDRKSVDGSHEPARDRERDRDRDRDRERRDHRDRDRERERADRDRERDRDRDRERDRGDRDRDRDRRDRSRDRNRSRDRAPRDHDRRTPRAEELNHYDRERRTREEDRERVYRRRVMDRDVEELPYGDERPSSSRRPRPADDDDLDRRDARQAKRAKIEPTTTTTTTRETRERTPPREVRQKTPQKQKTPSVRSVRAGSEEGEIEED</sequence>
<evidence type="ECO:0008006" key="11">
    <source>
        <dbReference type="Google" id="ProtNLM"/>
    </source>
</evidence>
<dbReference type="InterPro" id="IPR001202">
    <property type="entry name" value="WW_dom"/>
</dbReference>
<dbReference type="FunFam" id="1.10.10.440:FF:000033">
    <property type="entry name" value="Formin binding protein (FNB3)"/>
    <property type="match status" value="1"/>
</dbReference>
<organism evidence="9 10">
    <name type="scientific">Diplogelasinospora grovesii</name>
    <dbReference type="NCBI Taxonomy" id="303347"/>
    <lineage>
        <taxon>Eukaryota</taxon>
        <taxon>Fungi</taxon>
        <taxon>Dikarya</taxon>
        <taxon>Ascomycota</taxon>
        <taxon>Pezizomycotina</taxon>
        <taxon>Sordariomycetes</taxon>
        <taxon>Sordariomycetidae</taxon>
        <taxon>Sordariales</taxon>
        <taxon>Diplogelasinosporaceae</taxon>
        <taxon>Diplogelasinospora</taxon>
    </lineage>
</organism>
<keyword evidence="4" id="KW-0508">mRNA splicing</keyword>
<dbReference type="Gene3D" id="2.20.70.10">
    <property type="match status" value="2"/>
</dbReference>
<feature type="region of interest" description="Disordered" evidence="6">
    <location>
        <begin position="87"/>
        <end position="134"/>
    </location>
</feature>
<feature type="compositionally biased region" description="Basic and acidic residues" evidence="6">
    <location>
        <begin position="574"/>
        <end position="610"/>
    </location>
</feature>
<dbReference type="FunFam" id="1.10.10.440:FF:000027">
    <property type="entry name" value="Formin binding protein (FNB3)"/>
    <property type="match status" value="1"/>
</dbReference>
<accession>A0AAN6NIC7</accession>
<reference evidence="10" key="1">
    <citation type="journal article" date="2023" name="Mol. Phylogenet. Evol.">
        <title>Genome-scale phylogeny and comparative genomics of the fungal order Sordariales.</title>
        <authorList>
            <person name="Hensen N."/>
            <person name="Bonometti L."/>
            <person name="Westerberg I."/>
            <person name="Brannstrom I.O."/>
            <person name="Guillou S."/>
            <person name="Cros-Aarteil S."/>
            <person name="Calhoun S."/>
            <person name="Haridas S."/>
            <person name="Kuo A."/>
            <person name="Mondo S."/>
            <person name="Pangilinan J."/>
            <person name="Riley R."/>
            <person name="LaButti K."/>
            <person name="Andreopoulos B."/>
            <person name="Lipzen A."/>
            <person name="Chen C."/>
            <person name="Yan M."/>
            <person name="Daum C."/>
            <person name="Ng V."/>
            <person name="Clum A."/>
            <person name="Steindorff A."/>
            <person name="Ohm R.A."/>
            <person name="Martin F."/>
            <person name="Silar P."/>
            <person name="Natvig D.O."/>
            <person name="Lalanne C."/>
            <person name="Gautier V."/>
            <person name="Ament-Velasquez S.L."/>
            <person name="Kruys A."/>
            <person name="Hutchinson M.I."/>
            <person name="Powell A.J."/>
            <person name="Barry K."/>
            <person name="Miller A.N."/>
            <person name="Grigoriev I.V."/>
            <person name="Debuchy R."/>
            <person name="Gladieux P."/>
            <person name="Hiltunen Thoren M."/>
            <person name="Johannesson H."/>
        </authorList>
    </citation>
    <scope>NUCLEOTIDE SEQUENCE [LARGE SCALE GENOMIC DNA]</scope>
    <source>
        <strain evidence="10">CBS 340.73</strain>
    </source>
</reference>
<dbReference type="FunFam" id="1.10.10.440:FF:000032">
    <property type="entry name" value="Formin binding protein (FNB3)"/>
    <property type="match status" value="1"/>
</dbReference>
<feature type="compositionally biased region" description="Basic and acidic residues" evidence="6">
    <location>
        <begin position="620"/>
        <end position="642"/>
    </location>
</feature>
<dbReference type="GO" id="GO:0005685">
    <property type="term" value="C:U1 snRNP"/>
    <property type="evidence" value="ECO:0007669"/>
    <property type="project" value="TreeGrafter"/>
</dbReference>
<dbReference type="GO" id="GO:0071004">
    <property type="term" value="C:U2-type prespliceosome"/>
    <property type="evidence" value="ECO:0007669"/>
    <property type="project" value="TreeGrafter"/>
</dbReference>
<feature type="compositionally biased region" description="Basic and acidic residues" evidence="6">
    <location>
        <begin position="797"/>
        <end position="810"/>
    </location>
</feature>
<evidence type="ECO:0000256" key="2">
    <source>
        <dbReference type="ARBA" id="ARBA00022664"/>
    </source>
</evidence>
<dbReference type="EMBL" id="MU853755">
    <property type="protein sequence ID" value="KAK3945313.1"/>
    <property type="molecule type" value="Genomic_DNA"/>
</dbReference>
<dbReference type="InterPro" id="IPR036517">
    <property type="entry name" value="FF_domain_sf"/>
</dbReference>
<comment type="caution">
    <text evidence="9">The sequence shown here is derived from an EMBL/GenBank/DDBJ whole genome shotgun (WGS) entry which is preliminary data.</text>
</comment>
<proteinExistence type="predicted"/>
<name>A0AAN6NIC7_9PEZI</name>
<dbReference type="SMART" id="SM00456">
    <property type="entry name" value="WW"/>
    <property type="match status" value="2"/>
</dbReference>
<feature type="domain" description="WW" evidence="7">
    <location>
        <begin position="15"/>
        <end position="42"/>
    </location>
</feature>
<evidence type="ECO:0000256" key="1">
    <source>
        <dbReference type="ARBA" id="ARBA00004123"/>
    </source>
</evidence>
<comment type="subcellular location">
    <subcellularLocation>
        <location evidence="1">Nucleus</location>
    </subcellularLocation>
</comment>
<protein>
    <recommendedName>
        <fullName evidence="11">Pre-mRNA-processing protein prp40</fullName>
    </recommendedName>
</protein>
<feature type="compositionally biased region" description="Basic and acidic residues" evidence="6">
    <location>
        <begin position="652"/>
        <end position="771"/>
    </location>
</feature>
<feature type="compositionally biased region" description="Basic and acidic residues" evidence="6">
    <location>
        <begin position="504"/>
        <end position="533"/>
    </location>
</feature>
<feature type="compositionally biased region" description="Basic and acidic residues" evidence="6">
    <location>
        <begin position="820"/>
        <end position="833"/>
    </location>
</feature>
<evidence type="ECO:0000256" key="4">
    <source>
        <dbReference type="ARBA" id="ARBA00023187"/>
    </source>
</evidence>
<feature type="compositionally biased region" description="Gly residues" evidence="6">
    <location>
        <begin position="114"/>
        <end position="123"/>
    </location>
</feature>
<feature type="domain" description="WW" evidence="7">
    <location>
        <begin position="55"/>
        <end position="83"/>
    </location>
</feature>